<keyword evidence="9 12" id="KW-0411">Iron-sulfur</keyword>
<dbReference type="Gene3D" id="2.10.240.10">
    <property type="entry name" value="Dihydroorotate dehydrogenase, electron transfer subunit"/>
    <property type="match status" value="1"/>
</dbReference>
<dbReference type="InterPro" id="IPR019480">
    <property type="entry name" value="Dihydroorotate_DH_Fe-S-bd"/>
</dbReference>
<feature type="binding site" evidence="12">
    <location>
        <position position="258"/>
    </location>
    <ligand>
        <name>[2Fe-2S] cluster</name>
        <dbReference type="ChEBI" id="CHEBI:190135"/>
    </ligand>
</feature>
<dbReference type="EMBL" id="CP006018">
    <property type="protein sequence ID" value="AIC91930.1"/>
    <property type="molecule type" value="Genomic_DNA"/>
</dbReference>
<proteinExistence type="inferred from homology"/>
<evidence type="ECO:0000313" key="14">
    <source>
        <dbReference type="EMBL" id="AIC91930.1"/>
    </source>
</evidence>
<comment type="cofactor">
    <cofactor evidence="10">
        <name>[2Fe-2S] cluster</name>
        <dbReference type="ChEBI" id="CHEBI:190135"/>
    </cofactor>
</comment>
<dbReference type="OrthoDB" id="9796486at2"/>
<dbReference type="InterPro" id="IPR050353">
    <property type="entry name" value="PyrK_electron_transfer"/>
</dbReference>
<keyword evidence="2" id="KW-0813">Transport</keyword>
<dbReference type="InterPro" id="IPR039261">
    <property type="entry name" value="FNR_nucleotide-bd"/>
</dbReference>
<comment type="cofactor">
    <cofactor evidence="12">
        <name>[2Fe-2S] cluster</name>
        <dbReference type="ChEBI" id="CHEBI:190135"/>
    </cofactor>
    <text evidence="12">Binds 1 [2Fe-2S] cluster per subunit.</text>
</comment>
<feature type="binding site" evidence="12">
    <location>
        <position position="243"/>
    </location>
    <ligand>
        <name>[2Fe-2S] cluster</name>
        <dbReference type="ChEBI" id="CHEBI:190135"/>
    </ligand>
</feature>
<evidence type="ECO:0000259" key="13">
    <source>
        <dbReference type="PROSITE" id="PS51384"/>
    </source>
</evidence>
<name>A0A087VU01_9BIFI</name>
<keyword evidence="5 12" id="KW-0479">Metal-binding</keyword>
<evidence type="ECO:0000256" key="3">
    <source>
        <dbReference type="ARBA" id="ARBA00022630"/>
    </source>
</evidence>
<feature type="domain" description="FAD-binding FR-type" evidence="13">
    <location>
        <begin position="23"/>
        <end position="121"/>
    </location>
</feature>
<evidence type="ECO:0000256" key="5">
    <source>
        <dbReference type="ARBA" id="ARBA00022723"/>
    </source>
</evidence>
<dbReference type="PIRSF" id="PIRSF006816">
    <property type="entry name" value="Cyc3_hyd_g"/>
    <property type="match status" value="1"/>
</dbReference>
<evidence type="ECO:0000256" key="9">
    <source>
        <dbReference type="ARBA" id="ARBA00023014"/>
    </source>
</evidence>
<evidence type="ECO:0000256" key="10">
    <source>
        <dbReference type="ARBA" id="ARBA00034078"/>
    </source>
</evidence>
<dbReference type="Gene3D" id="3.40.50.80">
    <property type="entry name" value="Nucleotide-binding domain of ferredoxin-NADP reductase (FNR) module"/>
    <property type="match status" value="1"/>
</dbReference>
<feature type="binding site" evidence="11">
    <location>
        <begin position="96"/>
        <end position="97"/>
    </location>
    <ligand>
        <name>FAD</name>
        <dbReference type="ChEBI" id="CHEBI:57692"/>
    </ligand>
</feature>
<evidence type="ECO:0000256" key="2">
    <source>
        <dbReference type="ARBA" id="ARBA00022448"/>
    </source>
</evidence>
<dbReference type="SUPFAM" id="SSF63380">
    <property type="entry name" value="Riboflavin synthase domain-like"/>
    <property type="match status" value="1"/>
</dbReference>
<dbReference type="Gene3D" id="2.40.30.10">
    <property type="entry name" value="Translation factors"/>
    <property type="match status" value="1"/>
</dbReference>
<dbReference type="InterPro" id="IPR012165">
    <property type="entry name" value="Cyt_c3_hydrogenase_gsu"/>
</dbReference>
<dbReference type="GO" id="GO:0046872">
    <property type="term" value="F:metal ion binding"/>
    <property type="evidence" value="ECO:0007669"/>
    <property type="project" value="UniProtKB-KW"/>
</dbReference>
<dbReference type="GO" id="GO:0050660">
    <property type="term" value="F:flavin adenine dinucleotide binding"/>
    <property type="evidence" value="ECO:0007669"/>
    <property type="project" value="InterPro"/>
</dbReference>
<dbReference type="GO" id="GO:0006221">
    <property type="term" value="P:pyrimidine nucleotide biosynthetic process"/>
    <property type="evidence" value="ECO:0007669"/>
    <property type="project" value="InterPro"/>
</dbReference>
<evidence type="ECO:0000256" key="11">
    <source>
        <dbReference type="PIRSR" id="PIRSR006816-1"/>
    </source>
</evidence>
<sequence>MSQPVFTTTEPVIDRARRAGRRPGRRTDVITGMEALDQDVWRMTIEDPFAAQEALPGSFVNLYPTDSMTLLPRPLGISRVLGGNQIEVIFGVVGRGTHEFSELRPGDCIDLLGPLGKGFDLSGSAHYILVGGGLGVPPLIRAAQVLREQGGARSTALLGYRSAHFADRFMNPLVDDLRSIDNGQGDVITLLDGLEPTLDPEDTIILTCGPTPMMGAVAAWAGKRSIPTQCCMEARMGCGYGTCVACVVDTVNGRLKVCKDGPVFKADDLLWKGGKH</sequence>
<keyword evidence="6 11" id="KW-0274">FAD</keyword>
<dbReference type="SUPFAM" id="SSF52343">
    <property type="entry name" value="Ferredoxin reductase-like, C-terminal NADP-linked domain"/>
    <property type="match status" value="1"/>
</dbReference>
<keyword evidence="7" id="KW-0249">Electron transport</keyword>
<dbReference type="RefSeq" id="WP_033490108.1">
    <property type="nucleotide sequence ID" value="NZ_CP006018.1"/>
</dbReference>
<organism evidence="14 15">
    <name type="scientific">Bifidobacterium [indicum] DSM 20214 = LMG 11587</name>
    <dbReference type="NCBI Taxonomy" id="1341694"/>
    <lineage>
        <taxon>Bacteria</taxon>
        <taxon>Bacillati</taxon>
        <taxon>Actinomycetota</taxon>
        <taxon>Actinomycetes</taxon>
        <taxon>Bifidobacteriales</taxon>
        <taxon>Bifidobacteriaceae</taxon>
        <taxon>Bifidobacterium</taxon>
    </lineage>
</organism>
<dbReference type="PANTHER" id="PTHR43513">
    <property type="entry name" value="DIHYDROOROTATE DEHYDROGENASE B (NAD(+)), ELECTRON TRANSFER SUBUNIT"/>
    <property type="match status" value="1"/>
</dbReference>
<dbReference type="HOGENOM" id="CLU_003827_1_2_11"/>
<dbReference type="AlphaFoldDB" id="A0A087VU01"/>
<dbReference type="GO" id="GO:0016491">
    <property type="term" value="F:oxidoreductase activity"/>
    <property type="evidence" value="ECO:0007669"/>
    <property type="project" value="InterPro"/>
</dbReference>
<dbReference type="CDD" id="cd06218">
    <property type="entry name" value="DHOD_e_trans"/>
    <property type="match status" value="1"/>
</dbReference>
<dbReference type="PANTHER" id="PTHR43513:SF3">
    <property type="entry name" value="DIHYDROOROTATE DEHYDROGENASE B (NAD(+)), ELECTRON TRANSFER SUBUNIT-RELATED"/>
    <property type="match status" value="1"/>
</dbReference>
<protein>
    <submittedName>
        <fullName evidence="14">Dihydroorotate dehydrogenase electron transfer subunit</fullName>
    </submittedName>
</protein>
<comment type="similarity">
    <text evidence="1">Belongs to the PyrK family.</text>
</comment>
<evidence type="ECO:0000256" key="8">
    <source>
        <dbReference type="ARBA" id="ARBA00023004"/>
    </source>
</evidence>
<evidence type="ECO:0000256" key="7">
    <source>
        <dbReference type="ARBA" id="ARBA00022982"/>
    </source>
</evidence>
<evidence type="ECO:0000256" key="1">
    <source>
        <dbReference type="ARBA" id="ARBA00006422"/>
    </source>
</evidence>
<dbReference type="InterPro" id="IPR037117">
    <property type="entry name" value="Dihydroorotate_DH_ele_sf"/>
</dbReference>
<dbReference type="Pfam" id="PF10418">
    <property type="entry name" value="DHODB_Fe-S_bind"/>
    <property type="match status" value="1"/>
</dbReference>
<accession>A0A087VU01</accession>
<keyword evidence="4 12" id="KW-0001">2Fe-2S</keyword>
<keyword evidence="3 11" id="KW-0285">Flavoprotein</keyword>
<evidence type="ECO:0000256" key="12">
    <source>
        <dbReference type="PIRSR" id="PIRSR006816-2"/>
    </source>
</evidence>
<evidence type="ECO:0000313" key="15">
    <source>
        <dbReference type="Proteomes" id="UP000028569"/>
    </source>
</evidence>
<dbReference type="Proteomes" id="UP000028569">
    <property type="component" value="Chromosome"/>
</dbReference>
<feature type="binding site" evidence="12">
    <location>
        <position position="246"/>
    </location>
    <ligand>
        <name>[2Fe-2S] cluster</name>
        <dbReference type="ChEBI" id="CHEBI:190135"/>
    </ligand>
</feature>
<reference evidence="14 15" key="1">
    <citation type="journal article" date="2014" name="Appl. Environ. Microbiol.">
        <title>Genomic encyclopedia of type strains of the genus Bifidobacterium.</title>
        <authorList>
            <person name="Milani C."/>
            <person name="Lugli G.A."/>
            <person name="Duranti S."/>
            <person name="Turroni F."/>
            <person name="Bottacini F."/>
            <person name="Mangifesta M."/>
            <person name="Sanchez B."/>
            <person name="Viappiani A."/>
            <person name="Mancabelli L."/>
            <person name="Taminiau B."/>
            <person name="Delcenserie V."/>
            <person name="Barrangou R."/>
            <person name="Margolles A."/>
            <person name="van Sinderen D."/>
            <person name="Ventura M."/>
        </authorList>
    </citation>
    <scope>NUCLEOTIDE SEQUENCE [LARGE SCALE GENOMIC DNA]</scope>
    <source>
        <strain evidence="14 15">LMG 11587</strain>
    </source>
</reference>
<dbReference type="GO" id="GO:0051537">
    <property type="term" value="F:2 iron, 2 sulfur cluster binding"/>
    <property type="evidence" value="ECO:0007669"/>
    <property type="project" value="UniProtKB-KW"/>
</dbReference>
<dbReference type="InterPro" id="IPR017927">
    <property type="entry name" value="FAD-bd_FR_type"/>
</dbReference>
<dbReference type="PROSITE" id="PS51384">
    <property type="entry name" value="FAD_FR"/>
    <property type="match status" value="1"/>
</dbReference>
<feature type="binding site" evidence="12">
    <location>
        <position position="238"/>
    </location>
    <ligand>
        <name>[2Fe-2S] cluster</name>
        <dbReference type="ChEBI" id="CHEBI:190135"/>
    </ligand>
</feature>
<keyword evidence="15" id="KW-1185">Reference proteome</keyword>
<dbReference type="KEGG" id="bii:BINDI_0655"/>
<gene>
    <name evidence="14" type="ORF">BINDI_0655</name>
</gene>
<evidence type="ECO:0000256" key="6">
    <source>
        <dbReference type="ARBA" id="ARBA00022827"/>
    </source>
</evidence>
<evidence type="ECO:0000256" key="4">
    <source>
        <dbReference type="ARBA" id="ARBA00022714"/>
    </source>
</evidence>
<keyword evidence="8 12" id="KW-0408">Iron</keyword>
<dbReference type="InterPro" id="IPR017938">
    <property type="entry name" value="Riboflavin_synthase-like_b-brl"/>
</dbReference>
<comment type="cofactor">
    <cofactor evidence="11">
        <name>FAD</name>
        <dbReference type="ChEBI" id="CHEBI:57692"/>
    </cofactor>
    <text evidence="11">Binds 1 FAD per subunit.</text>
</comment>